<accession>A0A4R7K4Z9</accession>
<evidence type="ECO:0000256" key="1">
    <source>
        <dbReference type="SAM" id="Phobius"/>
    </source>
</evidence>
<evidence type="ECO:0000313" key="2">
    <source>
        <dbReference type="EMBL" id="TDT44739.1"/>
    </source>
</evidence>
<dbReference type="EMBL" id="SOAY01000011">
    <property type="protein sequence ID" value="TDT44739.1"/>
    <property type="molecule type" value="Genomic_DNA"/>
</dbReference>
<dbReference type="Proteomes" id="UP000294749">
    <property type="component" value="Unassembled WGS sequence"/>
</dbReference>
<keyword evidence="1" id="KW-0472">Membrane</keyword>
<keyword evidence="1" id="KW-0812">Transmembrane</keyword>
<reference evidence="2 3" key="1">
    <citation type="submission" date="2019-03" db="EMBL/GenBank/DDBJ databases">
        <title>Genomic Encyclopedia of Archaeal and Bacterial Type Strains, Phase II (KMG-II): from individual species to whole genera.</title>
        <authorList>
            <person name="Goeker M."/>
        </authorList>
    </citation>
    <scope>NUCLEOTIDE SEQUENCE [LARGE SCALE GENOMIC DNA]</scope>
    <source>
        <strain evidence="2 3">DSM 25233</strain>
    </source>
</reference>
<protein>
    <submittedName>
        <fullName evidence="2">Uncharacterized protein</fullName>
    </submittedName>
</protein>
<proteinExistence type="predicted"/>
<feature type="transmembrane region" description="Helical" evidence="1">
    <location>
        <begin position="23"/>
        <end position="42"/>
    </location>
</feature>
<name>A0A4R7K4Z9_9FLAO</name>
<keyword evidence="3" id="KW-1185">Reference proteome</keyword>
<sequence length="51" mass="5970">MIYIEPLFFIHKSNGVLSELKDLAIINFNQLVILIIMIKINFYNICIDEKA</sequence>
<evidence type="ECO:0000313" key="3">
    <source>
        <dbReference type="Proteomes" id="UP000294749"/>
    </source>
</evidence>
<organism evidence="2 3">
    <name type="scientific">Maribacter spongiicola</name>
    <dbReference type="NCBI Taxonomy" id="1206753"/>
    <lineage>
        <taxon>Bacteria</taxon>
        <taxon>Pseudomonadati</taxon>
        <taxon>Bacteroidota</taxon>
        <taxon>Flavobacteriia</taxon>
        <taxon>Flavobacteriales</taxon>
        <taxon>Flavobacteriaceae</taxon>
        <taxon>Maribacter</taxon>
    </lineage>
</organism>
<comment type="caution">
    <text evidence="2">The sequence shown here is derived from an EMBL/GenBank/DDBJ whole genome shotgun (WGS) entry which is preliminary data.</text>
</comment>
<gene>
    <name evidence="2" type="ORF">CLV90_1816</name>
</gene>
<keyword evidence="1" id="KW-1133">Transmembrane helix</keyword>
<dbReference type="AlphaFoldDB" id="A0A4R7K4Z9"/>